<feature type="coiled-coil region" evidence="1">
    <location>
        <begin position="193"/>
        <end position="220"/>
    </location>
</feature>
<keyword evidence="4" id="KW-1185">Reference proteome</keyword>
<dbReference type="EMBL" id="CP039355">
    <property type="protein sequence ID" value="QCE14320.1"/>
    <property type="molecule type" value="Genomic_DNA"/>
</dbReference>
<protein>
    <recommendedName>
        <fullName evidence="5">Aminotransferase-like</fullName>
    </recommendedName>
</protein>
<name>A0A4D6NKM0_VIGUN</name>
<gene>
    <name evidence="3" type="ORF">DEO72_LG11g1319</name>
</gene>
<evidence type="ECO:0000256" key="2">
    <source>
        <dbReference type="SAM" id="MobiDB-lite"/>
    </source>
</evidence>
<dbReference type="Proteomes" id="UP000501690">
    <property type="component" value="Linkage Group LG11"/>
</dbReference>
<feature type="region of interest" description="Disordered" evidence="2">
    <location>
        <begin position="1"/>
        <end position="28"/>
    </location>
</feature>
<evidence type="ECO:0000313" key="4">
    <source>
        <dbReference type="Proteomes" id="UP000501690"/>
    </source>
</evidence>
<keyword evidence="1" id="KW-0175">Coiled coil</keyword>
<evidence type="ECO:0000313" key="3">
    <source>
        <dbReference type="EMBL" id="QCE14320.1"/>
    </source>
</evidence>
<sequence length="352" mass="39772">MSEDSGPSKHSNGSDDSEGSEGRDVGEFSDSTEAYPSFFCLIGMELYSPILFKIVDDLKSLCQYNWGRVVYEYLVGILCNASLVLKIQRHRKHFHVVGCVYLLQLWCFDHFLFVKRKGAGGGNEFPKLLRRMNIKVGDGALKSSLEKNVIVDDPCVSKQELLHAIVREAYEVVGHEVGRSKRLYGKVDVGTKKVEVQVLIEKQEREIGELRQSLSILEGVVHERKTERTKDCDPVTPSTNVHNERVQKFEDHFYNEGGHQSHEAGTPLHSIVKRSVGVKVREVNVDSPNGSDEELSKDVNRAEESILPQSNMYDSMKLHRRVRMKSHESHALRIPYTGNAAKKLGSQKLLLL</sequence>
<evidence type="ECO:0000256" key="1">
    <source>
        <dbReference type="SAM" id="Coils"/>
    </source>
</evidence>
<accession>A0A4D6NKM0</accession>
<reference evidence="3 4" key="1">
    <citation type="submission" date="2019-04" db="EMBL/GenBank/DDBJ databases">
        <title>An improved genome assembly and genetic linkage map for asparagus bean, Vigna unguiculata ssp. sesquipedialis.</title>
        <authorList>
            <person name="Xia Q."/>
            <person name="Zhang R."/>
            <person name="Dong Y."/>
        </authorList>
    </citation>
    <scope>NUCLEOTIDE SEQUENCE [LARGE SCALE GENOMIC DNA]</scope>
    <source>
        <tissue evidence="3">Leaf</tissue>
    </source>
</reference>
<proteinExistence type="predicted"/>
<organism evidence="3 4">
    <name type="scientific">Vigna unguiculata</name>
    <name type="common">Cowpea</name>
    <dbReference type="NCBI Taxonomy" id="3917"/>
    <lineage>
        <taxon>Eukaryota</taxon>
        <taxon>Viridiplantae</taxon>
        <taxon>Streptophyta</taxon>
        <taxon>Embryophyta</taxon>
        <taxon>Tracheophyta</taxon>
        <taxon>Spermatophyta</taxon>
        <taxon>Magnoliopsida</taxon>
        <taxon>eudicotyledons</taxon>
        <taxon>Gunneridae</taxon>
        <taxon>Pentapetalae</taxon>
        <taxon>rosids</taxon>
        <taxon>fabids</taxon>
        <taxon>Fabales</taxon>
        <taxon>Fabaceae</taxon>
        <taxon>Papilionoideae</taxon>
        <taxon>50 kb inversion clade</taxon>
        <taxon>NPAAA clade</taxon>
        <taxon>indigoferoid/millettioid clade</taxon>
        <taxon>Phaseoleae</taxon>
        <taxon>Vigna</taxon>
    </lineage>
</organism>
<dbReference type="AlphaFoldDB" id="A0A4D6NKM0"/>
<evidence type="ECO:0008006" key="5">
    <source>
        <dbReference type="Google" id="ProtNLM"/>
    </source>
</evidence>